<dbReference type="InterPro" id="IPR005467">
    <property type="entry name" value="His_kinase_dom"/>
</dbReference>
<dbReference type="GO" id="GO:0005524">
    <property type="term" value="F:ATP binding"/>
    <property type="evidence" value="ECO:0007669"/>
    <property type="project" value="UniProtKB-KW"/>
</dbReference>
<keyword evidence="9" id="KW-1133">Transmembrane helix</keyword>
<evidence type="ECO:0000256" key="4">
    <source>
        <dbReference type="ARBA" id="ARBA00022679"/>
    </source>
</evidence>
<dbReference type="InterPro" id="IPR003594">
    <property type="entry name" value="HATPase_dom"/>
</dbReference>
<evidence type="ECO:0000259" key="10">
    <source>
        <dbReference type="PROSITE" id="PS50109"/>
    </source>
</evidence>
<feature type="domain" description="Histidine kinase" evidence="10">
    <location>
        <begin position="429"/>
        <end position="525"/>
    </location>
</feature>
<evidence type="ECO:0000256" key="7">
    <source>
        <dbReference type="ARBA" id="ARBA00022840"/>
    </source>
</evidence>
<dbReference type="EMBL" id="FTMS01000004">
    <property type="protein sequence ID" value="SIQ11897.1"/>
    <property type="molecule type" value="Genomic_DNA"/>
</dbReference>
<evidence type="ECO:0000256" key="8">
    <source>
        <dbReference type="SAM" id="MobiDB-lite"/>
    </source>
</evidence>
<feature type="compositionally biased region" description="Basic residues" evidence="8">
    <location>
        <begin position="12"/>
        <end position="21"/>
    </location>
</feature>
<proteinExistence type="predicted"/>
<keyword evidence="9" id="KW-0812">Transmembrane</keyword>
<dbReference type="PANTHER" id="PTHR41523:SF8">
    <property type="entry name" value="ETHYLENE RESPONSE SENSOR PROTEIN"/>
    <property type="match status" value="1"/>
</dbReference>
<name>A0A1N6Q5S2_9SPIO</name>
<keyword evidence="5" id="KW-0547">Nucleotide-binding</keyword>
<keyword evidence="4" id="KW-0808">Transferase</keyword>
<gene>
    <name evidence="11" type="ORF">SAMN05920897_10420</name>
</gene>
<comment type="catalytic activity">
    <reaction evidence="1">
        <text>ATP + protein L-histidine = ADP + protein N-phospho-L-histidine.</text>
        <dbReference type="EC" id="2.7.13.3"/>
    </reaction>
</comment>
<dbReference type="Proteomes" id="UP000186400">
    <property type="component" value="Unassembled WGS sequence"/>
</dbReference>
<evidence type="ECO:0000256" key="2">
    <source>
        <dbReference type="ARBA" id="ARBA00012438"/>
    </source>
</evidence>
<feature type="region of interest" description="Disordered" evidence="8">
    <location>
        <begin position="1"/>
        <end position="23"/>
    </location>
</feature>
<dbReference type="GO" id="GO:0004673">
    <property type="term" value="F:protein histidine kinase activity"/>
    <property type="evidence" value="ECO:0007669"/>
    <property type="project" value="UniProtKB-EC"/>
</dbReference>
<evidence type="ECO:0000313" key="11">
    <source>
        <dbReference type="EMBL" id="SIQ11897.1"/>
    </source>
</evidence>
<keyword evidence="9" id="KW-0472">Membrane</keyword>
<dbReference type="Pfam" id="PF02518">
    <property type="entry name" value="HATPase_c"/>
    <property type="match status" value="1"/>
</dbReference>
<dbReference type="InterPro" id="IPR011495">
    <property type="entry name" value="Sig_transdc_His_kin_sub2_dim/P"/>
</dbReference>
<sequence length="525" mass="58582">MKKTPGTDTSRRNPKRGRKTRQPPDVRLGLGVFIGAVVAVVLFVAVDLTLSHRRAVNQAEELALIQVQLVEQILTNCLAEVRTGLAAAAREMDIRHRAGLEVSDDRVLQGLLEEHFLFLEAVANAAVYDVQERRQVVLRRTEPVPPEECLLCPAFGASHRLALPGAPAEGLLWFSHRSEEGVVLKAVVRESYLTRNLQMILGDTMGGVLFSRQGEVVAQWGDPRGYAAAVRAEERQGVDQALFSRRREGHLVAVIRTRGVPLDVAVVLCPKFFLGQWRSRVVVLLLVSLIALSALGWFLRAIHRRAAQVWESREAKALAREREIQIRETHHRVKNHLTVIDSILSLQASRTPNPEIQVLLQDLRGRVTAISLIHSMLYQSEELGRVLFPDYCRSLIRYICQAYEAEGKAATLCLDIEEMHLPLEVVKPLGLIIQELVVNAFKYAGDSPEFSITLHFGQEEPGSEDQSRLFLLVADNGPGFPDDFTPREGDSLGMLLVQALVDDLEGEMIQWNQEGAHTKISFSLP</sequence>
<keyword evidence="12" id="KW-1185">Reference proteome</keyword>
<dbReference type="SUPFAM" id="SSF55874">
    <property type="entry name" value="ATPase domain of HSP90 chaperone/DNA topoisomerase II/histidine kinase"/>
    <property type="match status" value="1"/>
</dbReference>
<dbReference type="Gene3D" id="3.30.450.20">
    <property type="entry name" value="PAS domain"/>
    <property type="match status" value="1"/>
</dbReference>
<dbReference type="PROSITE" id="PS50109">
    <property type="entry name" value="HIS_KIN"/>
    <property type="match status" value="1"/>
</dbReference>
<dbReference type="OrthoDB" id="9767435at2"/>
<dbReference type="PRINTS" id="PR00344">
    <property type="entry name" value="BCTRLSENSOR"/>
</dbReference>
<accession>A0A1N6Q5S2</accession>
<protein>
    <recommendedName>
        <fullName evidence="2">histidine kinase</fullName>
        <ecNumber evidence="2">2.7.13.3</ecNumber>
    </recommendedName>
</protein>
<keyword evidence="3" id="KW-0597">Phosphoprotein</keyword>
<dbReference type="Pfam" id="PF07568">
    <property type="entry name" value="HisKA_2"/>
    <property type="match status" value="1"/>
</dbReference>
<dbReference type="InterPro" id="IPR004358">
    <property type="entry name" value="Sig_transdc_His_kin-like_C"/>
</dbReference>
<keyword evidence="6 11" id="KW-0418">Kinase</keyword>
<reference evidence="11 12" key="1">
    <citation type="submission" date="2017-01" db="EMBL/GenBank/DDBJ databases">
        <authorList>
            <person name="Mah S.A."/>
            <person name="Swanson W.J."/>
            <person name="Moy G.W."/>
            <person name="Vacquier V.D."/>
        </authorList>
    </citation>
    <scope>NUCLEOTIDE SEQUENCE [LARGE SCALE GENOMIC DNA]</scope>
    <source>
        <strain evidence="11 12">ASpG1</strain>
    </source>
</reference>
<organism evidence="11 12">
    <name type="scientific">Alkalispirochaeta americana</name>
    <dbReference type="NCBI Taxonomy" id="159291"/>
    <lineage>
        <taxon>Bacteria</taxon>
        <taxon>Pseudomonadati</taxon>
        <taxon>Spirochaetota</taxon>
        <taxon>Spirochaetia</taxon>
        <taxon>Spirochaetales</taxon>
        <taxon>Spirochaetaceae</taxon>
        <taxon>Alkalispirochaeta</taxon>
    </lineage>
</organism>
<evidence type="ECO:0000256" key="9">
    <source>
        <dbReference type="SAM" id="Phobius"/>
    </source>
</evidence>
<dbReference type="InterPro" id="IPR036890">
    <property type="entry name" value="HATPase_C_sf"/>
</dbReference>
<evidence type="ECO:0000256" key="6">
    <source>
        <dbReference type="ARBA" id="ARBA00022777"/>
    </source>
</evidence>
<dbReference type="Gene3D" id="3.30.565.10">
    <property type="entry name" value="Histidine kinase-like ATPase, C-terminal domain"/>
    <property type="match status" value="1"/>
</dbReference>
<feature type="transmembrane region" description="Helical" evidence="9">
    <location>
        <begin position="281"/>
        <end position="299"/>
    </location>
</feature>
<evidence type="ECO:0000256" key="3">
    <source>
        <dbReference type="ARBA" id="ARBA00022553"/>
    </source>
</evidence>
<dbReference type="PANTHER" id="PTHR41523">
    <property type="entry name" value="TWO-COMPONENT SYSTEM SENSOR PROTEIN"/>
    <property type="match status" value="1"/>
</dbReference>
<dbReference type="RefSeq" id="WP_076487992.1">
    <property type="nucleotide sequence ID" value="NZ_FTMS01000004.1"/>
</dbReference>
<evidence type="ECO:0000256" key="5">
    <source>
        <dbReference type="ARBA" id="ARBA00022741"/>
    </source>
</evidence>
<dbReference type="EC" id="2.7.13.3" evidence="2"/>
<dbReference type="STRING" id="159291.SAMN05920897_10420"/>
<evidence type="ECO:0000256" key="1">
    <source>
        <dbReference type="ARBA" id="ARBA00000085"/>
    </source>
</evidence>
<feature type="transmembrane region" description="Helical" evidence="9">
    <location>
        <begin position="28"/>
        <end position="50"/>
    </location>
</feature>
<keyword evidence="7" id="KW-0067">ATP-binding</keyword>
<dbReference type="AlphaFoldDB" id="A0A1N6Q5S2"/>
<evidence type="ECO:0000313" key="12">
    <source>
        <dbReference type="Proteomes" id="UP000186400"/>
    </source>
</evidence>
<dbReference type="SMART" id="SM00387">
    <property type="entry name" value="HATPase_c"/>
    <property type="match status" value="1"/>
</dbReference>